<sequence>MAMLSKIKDFNCVADVTTVEAKACLQAVSVIEELGFRNLTVERDSLTVIKKSQFLEVDKSSIAVIIQEIKKRCRRFENITYSFAGRLANQAAHVLAEEGKNWAETRVWLDEALQITELAAERDKRFLSQD</sequence>
<dbReference type="Proteomes" id="UP000701853">
    <property type="component" value="Chromosome 6"/>
</dbReference>
<dbReference type="CDD" id="cd06222">
    <property type="entry name" value="RNase_H_like"/>
    <property type="match status" value="1"/>
</dbReference>
<organism evidence="2 3">
    <name type="scientific">Gossypium anomalum</name>
    <dbReference type="NCBI Taxonomy" id="47600"/>
    <lineage>
        <taxon>Eukaryota</taxon>
        <taxon>Viridiplantae</taxon>
        <taxon>Streptophyta</taxon>
        <taxon>Embryophyta</taxon>
        <taxon>Tracheophyta</taxon>
        <taxon>Spermatophyta</taxon>
        <taxon>Magnoliopsida</taxon>
        <taxon>eudicotyledons</taxon>
        <taxon>Gunneridae</taxon>
        <taxon>Pentapetalae</taxon>
        <taxon>rosids</taxon>
        <taxon>malvids</taxon>
        <taxon>Malvales</taxon>
        <taxon>Malvaceae</taxon>
        <taxon>Malvoideae</taxon>
        <taxon>Gossypium</taxon>
    </lineage>
</organism>
<keyword evidence="3" id="KW-1185">Reference proteome</keyword>
<dbReference type="PANTHER" id="PTHR47074:SF61">
    <property type="entry name" value="RNASE H TYPE-1 DOMAIN-CONTAINING PROTEIN"/>
    <property type="match status" value="1"/>
</dbReference>
<dbReference type="InterPro" id="IPR002156">
    <property type="entry name" value="RNaseH_domain"/>
</dbReference>
<dbReference type="PANTHER" id="PTHR47074">
    <property type="entry name" value="BNAC02G40300D PROTEIN"/>
    <property type="match status" value="1"/>
</dbReference>
<dbReference type="GO" id="GO:0004523">
    <property type="term" value="F:RNA-DNA hybrid ribonuclease activity"/>
    <property type="evidence" value="ECO:0007669"/>
    <property type="project" value="InterPro"/>
</dbReference>
<dbReference type="InterPro" id="IPR044730">
    <property type="entry name" value="RNase_H-like_dom_plant"/>
</dbReference>
<evidence type="ECO:0000259" key="1">
    <source>
        <dbReference type="Pfam" id="PF13456"/>
    </source>
</evidence>
<name>A0A8J5Z2Z0_9ROSI</name>
<dbReference type="GO" id="GO:0003676">
    <property type="term" value="F:nucleic acid binding"/>
    <property type="evidence" value="ECO:0007669"/>
    <property type="project" value="InterPro"/>
</dbReference>
<evidence type="ECO:0000313" key="2">
    <source>
        <dbReference type="EMBL" id="KAG8490456.1"/>
    </source>
</evidence>
<dbReference type="AlphaFoldDB" id="A0A8J5Z2Z0"/>
<dbReference type="InterPro" id="IPR052929">
    <property type="entry name" value="RNase_H-like_EbsB-rel"/>
</dbReference>
<dbReference type="Gene3D" id="3.30.420.10">
    <property type="entry name" value="Ribonuclease H-like superfamily/Ribonuclease H"/>
    <property type="match status" value="1"/>
</dbReference>
<dbReference type="Pfam" id="PF13456">
    <property type="entry name" value="RVT_3"/>
    <property type="match status" value="1"/>
</dbReference>
<comment type="caution">
    <text evidence="2">The sequence shown here is derived from an EMBL/GenBank/DDBJ whole genome shotgun (WGS) entry which is preliminary data.</text>
</comment>
<evidence type="ECO:0000313" key="3">
    <source>
        <dbReference type="Proteomes" id="UP000701853"/>
    </source>
</evidence>
<feature type="domain" description="RNase H type-1" evidence="1">
    <location>
        <begin position="10"/>
        <end position="98"/>
    </location>
</feature>
<dbReference type="EMBL" id="JAHUZN010000006">
    <property type="protein sequence ID" value="KAG8490456.1"/>
    <property type="molecule type" value="Genomic_DNA"/>
</dbReference>
<gene>
    <name evidence="2" type="ORF">CXB51_013622</name>
</gene>
<protein>
    <recommendedName>
        <fullName evidence="1">RNase H type-1 domain-containing protein</fullName>
    </recommendedName>
</protein>
<accession>A0A8J5Z2Z0</accession>
<reference evidence="2 3" key="1">
    <citation type="journal article" date="2021" name="bioRxiv">
        <title>The Gossypium anomalum genome as a resource for cotton improvement and evolutionary analysis of hybrid incompatibility.</title>
        <authorList>
            <person name="Grover C.E."/>
            <person name="Yuan D."/>
            <person name="Arick M.A."/>
            <person name="Miller E.R."/>
            <person name="Hu G."/>
            <person name="Peterson D.G."/>
            <person name="Wendel J.F."/>
            <person name="Udall J.A."/>
        </authorList>
    </citation>
    <scope>NUCLEOTIDE SEQUENCE [LARGE SCALE GENOMIC DNA]</scope>
    <source>
        <strain evidence="2">JFW-Udall</strain>
        <tissue evidence="2">Leaf</tissue>
    </source>
</reference>
<proteinExistence type="predicted"/>
<dbReference type="OrthoDB" id="956065at2759"/>
<dbReference type="InterPro" id="IPR036397">
    <property type="entry name" value="RNaseH_sf"/>
</dbReference>